<gene>
    <name evidence="2" type="ORF">SISNIDRAFT_488901</name>
</gene>
<keyword evidence="1" id="KW-0812">Transmembrane</keyword>
<keyword evidence="1" id="KW-1133">Transmembrane helix</keyword>
<sequence>MAEPNSTTFALPVLECIEKLETGIGVSCGLYGILLTLFIITIHVFLLERRSRSSFILILSMLVLTLTIATAAFILTIINLVGQVKPVLQNNALSDCQGPPISRPLGALVPSQLLVVDTFTIYRTWLLYERRIAFVLFPLLCDVAMLALLLLNLIEFSQVWADALPLALGLPLSFILNTVCTIMIVVRLARSHLGVLQAKKWLIVPLVLLSGAIHNVVILILFLGIFTSLKFRDALILPVAITHTAAITFGIVVLQIAINKVFYQPGFSEVNSAQKVSCGDSESIEASFTLLVGNTPEQDVQTRTERSKE</sequence>
<dbReference type="AlphaFoldDB" id="A0A164QJR1"/>
<dbReference type="Proteomes" id="UP000076722">
    <property type="component" value="Unassembled WGS sequence"/>
</dbReference>
<feature type="transmembrane region" description="Helical" evidence="1">
    <location>
        <begin position="24"/>
        <end position="47"/>
    </location>
</feature>
<feature type="transmembrane region" description="Helical" evidence="1">
    <location>
        <begin position="54"/>
        <end position="81"/>
    </location>
</feature>
<name>A0A164QJR1_9AGAM</name>
<reference evidence="2 3" key="1">
    <citation type="journal article" date="2016" name="Mol. Biol. Evol.">
        <title>Comparative Genomics of Early-Diverging Mushroom-Forming Fungi Provides Insights into the Origins of Lignocellulose Decay Capabilities.</title>
        <authorList>
            <person name="Nagy L.G."/>
            <person name="Riley R."/>
            <person name="Tritt A."/>
            <person name="Adam C."/>
            <person name="Daum C."/>
            <person name="Floudas D."/>
            <person name="Sun H."/>
            <person name="Yadav J.S."/>
            <person name="Pangilinan J."/>
            <person name="Larsson K.H."/>
            <person name="Matsuura K."/>
            <person name="Barry K."/>
            <person name="Labutti K."/>
            <person name="Kuo R."/>
            <person name="Ohm R.A."/>
            <person name="Bhattacharya S.S."/>
            <person name="Shirouzu T."/>
            <person name="Yoshinaga Y."/>
            <person name="Martin F.M."/>
            <person name="Grigoriev I.V."/>
            <person name="Hibbett D.S."/>
        </authorList>
    </citation>
    <scope>NUCLEOTIDE SEQUENCE [LARGE SCALE GENOMIC DNA]</scope>
    <source>
        <strain evidence="2 3">HHB9708</strain>
    </source>
</reference>
<evidence type="ECO:0000313" key="3">
    <source>
        <dbReference type="Proteomes" id="UP000076722"/>
    </source>
</evidence>
<protein>
    <recommendedName>
        <fullName evidence="4">G-protein coupled receptors family 1 profile domain-containing protein</fullName>
    </recommendedName>
</protein>
<keyword evidence="1" id="KW-0472">Membrane</keyword>
<proteinExistence type="predicted"/>
<feature type="transmembrane region" description="Helical" evidence="1">
    <location>
        <begin position="235"/>
        <end position="258"/>
    </location>
</feature>
<dbReference type="EMBL" id="KV419425">
    <property type="protein sequence ID" value="KZS89722.1"/>
    <property type="molecule type" value="Genomic_DNA"/>
</dbReference>
<feature type="transmembrane region" description="Helical" evidence="1">
    <location>
        <begin position="201"/>
        <end position="229"/>
    </location>
</feature>
<evidence type="ECO:0000256" key="1">
    <source>
        <dbReference type="SAM" id="Phobius"/>
    </source>
</evidence>
<accession>A0A164QJR1</accession>
<evidence type="ECO:0000313" key="2">
    <source>
        <dbReference type="EMBL" id="KZS89722.1"/>
    </source>
</evidence>
<feature type="transmembrane region" description="Helical" evidence="1">
    <location>
        <begin position="166"/>
        <end position="189"/>
    </location>
</feature>
<keyword evidence="3" id="KW-1185">Reference proteome</keyword>
<feature type="transmembrane region" description="Helical" evidence="1">
    <location>
        <begin position="134"/>
        <end position="154"/>
    </location>
</feature>
<evidence type="ECO:0008006" key="4">
    <source>
        <dbReference type="Google" id="ProtNLM"/>
    </source>
</evidence>
<organism evidence="2 3">
    <name type="scientific">Sistotremastrum niveocremeum HHB9708</name>
    <dbReference type="NCBI Taxonomy" id="1314777"/>
    <lineage>
        <taxon>Eukaryota</taxon>
        <taxon>Fungi</taxon>
        <taxon>Dikarya</taxon>
        <taxon>Basidiomycota</taxon>
        <taxon>Agaricomycotina</taxon>
        <taxon>Agaricomycetes</taxon>
        <taxon>Sistotremastrales</taxon>
        <taxon>Sistotremastraceae</taxon>
        <taxon>Sertulicium</taxon>
        <taxon>Sertulicium niveocremeum</taxon>
    </lineage>
</organism>